<keyword evidence="8 10" id="KW-0406">Ion transport</keyword>
<dbReference type="PANTHER" id="PTHR13890">
    <property type="entry name" value="RNA SPLICING PROTEIN MRS2, MITOCHONDRIAL"/>
    <property type="match status" value="1"/>
</dbReference>
<comment type="caution">
    <text evidence="12">The sequence shown here is derived from an EMBL/GenBank/DDBJ whole genome shotgun (WGS) entry which is preliminary data.</text>
</comment>
<sequence length="521" mass="57339">MRNLTSQLRSLLRRTPAYSSRGFLSAFKPTAVPPKDTHNHPKAEKTSADPPRKTDSKTHPINTPVEHPSVASSEQGFLGIDGEFFEAPDGVKVESALTVSDDIRLHDAITAMAAAGSKPMMIRGIIFDTKGNVKKLDESFHRAHFCSYNSLQPRDLRKLDSTLMTEQQSSSQVVLVREKAILVNLAHVQALIRADNVMLVSPPTDDLKHGELQSSFIYELQGRLQTNKDSSIFELKVMETILASVTAGFKTEMKQLEQDAVKLLASVDAGVDGERLKSLLLLRRAYNKFIPKVDGFREAVSDLLNNDEDLAGMYLTDKSNGKPREISDHMDMELLLEHYIKIGDEIKARLLETTTNLQTTQNMIGIILDSQRNELIIFDLQANLATAAISSAALVAALLGMNVPNHIEDLPFAFASICLGSIGVAGGVYFGAVYKMSRIIKWKGLEDMCTPGRDFPSKLGEQNFNLLATIPEASKGKFSDEKKGTKSSDSPLGIPIHIDACNAKYAAYEAQKSCFETCTYV</sequence>
<feature type="transmembrane region" description="Helical" evidence="10">
    <location>
        <begin position="380"/>
        <end position="400"/>
    </location>
</feature>
<proteinExistence type="inferred from homology"/>
<keyword evidence="7 10" id="KW-1133">Transmembrane helix</keyword>
<keyword evidence="9 10" id="KW-0472">Membrane</keyword>
<dbReference type="STRING" id="246404.A0A507EJ13"/>
<dbReference type="EMBL" id="QEAP01000557">
    <property type="protein sequence ID" value="TPX64239.1"/>
    <property type="molecule type" value="Genomic_DNA"/>
</dbReference>
<evidence type="ECO:0000256" key="11">
    <source>
        <dbReference type="SAM" id="MobiDB-lite"/>
    </source>
</evidence>
<organism evidence="12 13">
    <name type="scientific">Chytriomyces confervae</name>
    <dbReference type="NCBI Taxonomy" id="246404"/>
    <lineage>
        <taxon>Eukaryota</taxon>
        <taxon>Fungi</taxon>
        <taxon>Fungi incertae sedis</taxon>
        <taxon>Chytridiomycota</taxon>
        <taxon>Chytridiomycota incertae sedis</taxon>
        <taxon>Chytridiomycetes</taxon>
        <taxon>Chytridiales</taxon>
        <taxon>Chytriomycetaceae</taxon>
        <taxon>Chytriomyces</taxon>
    </lineage>
</organism>
<keyword evidence="5 10" id="KW-0460">Magnesium</keyword>
<protein>
    <recommendedName>
        <fullName evidence="10">Magnesium transporter</fullName>
    </recommendedName>
</protein>
<dbReference type="CDD" id="cd12823">
    <property type="entry name" value="Mrs2_Mfm1p-like"/>
    <property type="match status" value="1"/>
</dbReference>
<evidence type="ECO:0000256" key="7">
    <source>
        <dbReference type="ARBA" id="ARBA00022989"/>
    </source>
</evidence>
<dbReference type="OrthoDB" id="10251508at2759"/>
<gene>
    <name evidence="12" type="ORF">CcCBS67573_g08464</name>
</gene>
<accession>A0A507EJ13</accession>
<feature type="transmembrane region" description="Helical" evidence="10">
    <location>
        <begin position="412"/>
        <end position="434"/>
    </location>
</feature>
<name>A0A507EJ13_9FUNG</name>
<dbReference type="GO" id="GO:0045016">
    <property type="term" value="P:mitochondrial magnesium ion transmembrane transport"/>
    <property type="evidence" value="ECO:0007669"/>
    <property type="project" value="TreeGrafter"/>
</dbReference>
<evidence type="ECO:0000313" key="12">
    <source>
        <dbReference type="EMBL" id="TPX64239.1"/>
    </source>
</evidence>
<comment type="subcellular location">
    <subcellularLocation>
        <location evidence="1">Membrane</location>
        <topology evidence="1">Multi-pass membrane protein</topology>
    </subcellularLocation>
    <subcellularLocation>
        <location evidence="10">Mitochondrion inner membrane</location>
        <topology evidence="10">Multi-pass membrane protein</topology>
    </subcellularLocation>
</comment>
<evidence type="ECO:0000256" key="4">
    <source>
        <dbReference type="ARBA" id="ARBA00022692"/>
    </source>
</evidence>
<evidence type="ECO:0000256" key="9">
    <source>
        <dbReference type="ARBA" id="ARBA00023136"/>
    </source>
</evidence>
<evidence type="ECO:0000256" key="6">
    <source>
        <dbReference type="ARBA" id="ARBA00022946"/>
    </source>
</evidence>
<dbReference type="GO" id="GO:0005743">
    <property type="term" value="C:mitochondrial inner membrane"/>
    <property type="evidence" value="ECO:0007669"/>
    <property type="project" value="UniProtKB-SubCell"/>
</dbReference>
<evidence type="ECO:0000256" key="3">
    <source>
        <dbReference type="ARBA" id="ARBA00022448"/>
    </source>
</evidence>
<keyword evidence="3 10" id="KW-0813">Transport</keyword>
<feature type="compositionally biased region" description="Basic and acidic residues" evidence="11">
    <location>
        <begin position="35"/>
        <end position="58"/>
    </location>
</feature>
<evidence type="ECO:0000256" key="1">
    <source>
        <dbReference type="ARBA" id="ARBA00004141"/>
    </source>
</evidence>
<evidence type="ECO:0000313" key="13">
    <source>
        <dbReference type="Proteomes" id="UP000320333"/>
    </source>
</evidence>
<dbReference type="AlphaFoldDB" id="A0A507EJ13"/>
<dbReference type="InterPro" id="IPR039204">
    <property type="entry name" value="MRS2-like"/>
</dbReference>
<dbReference type="PANTHER" id="PTHR13890:SF0">
    <property type="entry name" value="MAGNESIUM TRANSPORTER MRS2 HOMOLOG, MITOCHONDRIAL"/>
    <property type="match status" value="1"/>
</dbReference>
<reference evidence="12 13" key="1">
    <citation type="journal article" date="2019" name="Sci. Rep.">
        <title>Comparative genomics of chytrid fungi reveal insights into the obligate biotrophic and pathogenic lifestyle of Synchytrium endobioticum.</title>
        <authorList>
            <person name="van de Vossenberg B.T.L.H."/>
            <person name="Warris S."/>
            <person name="Nguyen H.D.T."/>
            <person name="van Gent-Pelzer M.P.E."/>
            <person name="Joly D.L."/>
            <person name="van de Geest H.C."/>
            <person name="Bonants P.J.M."/>
            <person name="Smith D.S."/>
            <person name="Levesque C.A."/>
            <person name="van der Lee T.A.J."/>
        </authorList>
    </citation>
    <scope>NUCLEOTIDE SEQUENCE [LARGE SCALE GENOMIC DNA]</scope>
    <source>
        <strain evidence="12 13">CBS 675.73</strain>
    </source>
</reference>
<dbReference type="Pfam" id="PF22099">
    <property type="entry name" value="MRS2-like"/>
    <property type="match status" value="1"/>
</dbReference>
<evidence type="ECO:0000256" key="5">
    <source>
        <dbReference type="ARBA" id="ARBA00022842"/>
    </source>
</evidence>
<keyword evidence="4 10" id="KW-0812">Transmembrane</keyword>
<evidence type="ECO:0000256" key="10">
    <source>
        <dbReference type="RuleBase" id="RU366042"/>
    </source>
</evidence>
<feature type="region of interest" description="Disordered" evidence="11">
    <location>
        <begin position="25"/>
        <end position="73"/>
    </location>
</feature>
<dbReference type="GO" id="GO:0015095">
    <property type="term" value="F:magnesium ion transmembrane transporter activity"/>
    <property type="evidence" value="ECO:0007669"/>
    <property type="project" value="TreeGrafter"/>
</dbReference>
<keyword evidence="13" id="KW-1185">Reference proteome</keyword>
<comment type="similarity">
    <text evidence="2 10">Belongs to the CorA metal ion transporter (MIT) (TC 1.A.35) family.</text>
</comment>
<dbReference type="Gene3D" id="1.20.58.340">
    <property type="entry name" value="Magnesium transport protein CorA, transmembrane region"/>
    <property type="match status" value="1"/>
</dbReference>
<evidence type="ECO:0000256" key="8">
    <source>
        <dbReference type="ARBA" id="ARBA00023065"/>
    </source>
</evidence>
<keyword evidence="10" id="KW-0999">Mitochondrion inner membrane</keyword>
<keyword evidence="10" id="KW-0496">Mitochondrion</keyword>
<dbReference type="Proteomes" id="UP000320333">
    <property type="component" value="Unassembled WGS sequence"/>
</dbReference>
<dbReference type="Gene3D" id="2.40.128.330">
    <property type="match status" value="1"/>
</dbReference>
<evidence type="ECO:0000256" key="2">
    <source>
        <dbReference type="ARBA" id="ARBA00009765"/>
    </source>
</evidence>
<keyword evidence="6" id="KW-0809">Transit peptide</keyword>